<sequence>MSLVFILLKSSEPFSHRRLTRWKDAPATRPSLFCSYSRIDRVGPILYDIIGVDPLASIYNRKGKGDQKEGVLSFETLRLPSFLQHRDKRAEKGALCLE</sequence>
<reference evidence="1" key="1">
    <citation type="journal article" date="2015" name="Genome Biol. Evol.">
        <title>Organellar Genomes of White Spruce (Picea glauca): Assembly and Annotation.</title>
        <authorList>
            <person name="Jackman S.D."/>
            <person name="Warren R.L."/>
            <person name="Gibb E.A."/>
            <person name="Vandervalk B.P."/>
            <person name="Mohamadi H."/>
            <person name="Chu J."/>
            <person name="Raymond A."/>
            <person name="Pleasance S."/>
            <person name="Coope R."/>
            <person name="Wildung M.R."/>
            <person name="Ritland C.E."/>
            <person name="Bousquet J."/>
            <person name="Jones S.J."/>
            <person name="Bohlmann J."/>
            <person name="Birol I."/>
        </authorList>
    </citation>
    <scope>NUCLEOTIDE SEQUENCE [LARGE SCALE GENOMIC DNA]</scope>
    <source>
        <tissue evidence="1">Flushing bud</tissue>
    </source>
</reference>
<keyword evidence="1" id="KW-0496">Mitochondrion</keyword>
<organism evidence="1">
    <name type="scientific">Picea glauca</name>
    <name type="common">White spruce</name>
    <name type="synonym">Pinus glauca</name>
    <dbReference type="NCBI Taxonomy" id="3330"/>
    <lineage>
        <taxon>Eukaryota</taxon>
        <taxon>Viridiplantae</taxon>
        <taxon>Streptophyta</taxon>
        <taxon>Embryophyta</taxon>
        <taxon>Tracheophyta</taxon>
        <taxon>Spermatophyta</taxon>
        <taxon>Pinopsida</taxon>
        <taxon>Pinidae</taxon>
        <taxon>Conifers I</taxon>
        <taxon>Pinales</taxon>
        <taxon>Pinaceae</taxon>
        <taxon>Picea</taxon>
    </lineage>
</organism>
<geneLocation type="mitochondrion" evidence="1"/>
<dbReference type="EMBL" id="LKAM01000002">
    <property type="protein sequence ID" value="KUM50088.1"/>
    <property type="molecule type" value="Genomic_DNA"/>
</dbReference>
<dbReference type="AlphaFoldDB" id="A0A117NIJ8"/>
<protein>
    <submittedName>
        <fullName evidence="1">Uncharacterized protein</fullName>
    </submittedName>
</protein>
<comment type="caution">
    <text evidence="1">The sequence shown here is derived from an EMBL/GenBank/DDBJ whole genome shotgun (WGS) entry which is preliminary data.</text>
</comment>
<evidence type="ECO:0000313" key="1">
    <source>
        <dbReference type="EMBL" id="KUM50088.1"/>
    </source>
</evidence>
<gene>
    <name evidence="1" type="ORF">ABT39_MTgene3316</name>
</gene>
<accession>A0A117NIJ8</accession>
<name>A0A117NIJ8_PICGL</name>
<proteinExistence type="predicted"/>